<proteinExistence type="inferred from homology"/>
<dbReference type="GO" id="GO:0005730">
    <property type="term" value="C:nucleolus"/>
    <property type="evidence" value="ECO:0007669"/>
    <property type="project" value="TreeGrafter"/>
</dbReference>
<evidence type="ECO:0000313" key="9">
    <source>
        <dbReference type="Proteomes" id="UP000604825"/>
    </source>
</evidence>
<dbReference type="EC" id="2.1.1.-" evidence="6"/>
<dbReference type="AlphaFoldDB" id="A0A811PYH3"/>
<dbReference type="SUPFAM" id="SSF53335">
    <property type="entry name" value="S-adenosyl-L-methionine-dependent methyltransferases"/>
    <property type="match status" value="1"/>
</dbReference>
<evidence type="ECO:0000256" key="1">
    <source>
        <dbReference type="ARBA" id="ARBA00022603"/>
    </source>
</evidence>
<dbReference type="InterPro" id="IPR020598">
    <property type="entry name" value="rRNA_Ade_methylase_Trfase_N"/>
</dbReference>
<dbReference type="PROSITE" id="PS01131">
    <property type="entry name" value="RRNA_A_DIMETH"/>
    <property type="match status" value="1"/>
</dbReference>
<evidence type="ECO:0000256" key="2">
    <source>
        <dbReference type="ARBA" id="ARBA00022679"/>
    </source>
</evidence>
<dbReference type="InterPro" id="IPR020596">
    <property type="entry name" value="rRNA_Ade_Mease_Trfase_CS"/>
</dbReference>
<evidence type="ECO:0000256" key="3">
    <source>
        <dbReference type="ARBA" id="ARBA00022691"/>
    </source>
</evidence>
<feature type="binding site" evidence="5">
    <location>
        <position position="1"/>
    </location>
    <ligand>
        <name>S-adenosyl-L-methionine</name>
        <dbReference type="ChEBI" id="CHEBI:59789"/>
    </ligand>
</feature>
<comment type="caution">
    <text evidence="8">The sequence shown here is derived from an EMBL/GenBank/DDBJ whole genome shotgun (WGS) entry which is preliminary data.</text>
</comment>
<keyword evidence="6" id="KW-0698">rRNA processing</keyword>
<dbReference type="CDD" id="cd02440">
    <property type="entry name" value="AdoMet_MTases"/>
    <property type="match status" value="1"/>
</dbReference>
<keyword evidence="3 5" id="KW-0949">S-adenosyl-L-methionine</keyword>
<name>A0A811PYH3_9POAL</name>
<evidence type="ECO:0000256" key="6">
    <source>
        <dbReference type="RuleBase" id="RU362106"/>
    </source>
</evidence>
<dbReference type="GO" id="GO:0003723">
    <property type="term" value="F:RNA binding"/>
    <property type="evidence" value="ECO:0007669"/>
    <property type="project" value="UniProtKB-UniRule"/>
</dbReference>
<evidence type="ECO:0000256" key="5">
    <source>
        <dbReference type="PROSITE-ProRule" id="PRU01026"/>
    </source>
</evidence>
<dbReference type="PANTHER" id="PTHR11727:SF7">
    <property type="entry name" value="DIMETHYLADENOSINE TRANSFERASE-RELATED"/>
    <property type="match status" value="1"/>
</dbReference>
<evidence type="ECO:0000259" key="7">
    <source>
        <dbReference type="SMART" id="SM00650"/>
    </source>
</evidence>
<dbReference type="PROSITE" id="PS51689">
    <property type="entry name" value="SAM_RNA_A_N6_MT"/>
    <property type="match status" value="1"/>
</dbReference>
<keyword evidence="1 5" id="KW-0489">Methyltransferase</keyword>
<sequence length="102" mass="11366">MKNPTLVDSIVAKAGLKPTDTVLEIGSGTGNLTKRLLEAGVKAVVAVELDPHMVLELNRRFQEHPLSSCLECQICKPPMFRVPFLQIDRKLRFTIFMFEGVA</sequence>
<dbReference type="Proteomes" id="UP000604825">
    <property type="component" value="Unassembled WGS sequence"/>
</dbReference>
<comment type="similarity">
    <text evidence="5 6">Belongs to the class I-like SAM-binding methyltransferase superfamily. rRNA adenine N(6)-methyltransferase family.</text>
</comment>
<dbReference type="OrthoDB" id="74991at2759"/>
<dbReference type="GO" id="GO:0000179">
    <property type="term" value="F:rRNA (adenine-N6,N6-)-dimethyltransferase activity"/>
    <property type="evidence" value="ECO:0007669"/>
    <property type="project" value="UniProtKB-UniRule"/>
</dbReference>
<dbReference type="Pfam" id="PF00398">
    <property type="entry name" value="RrnaAD"/>
    <property type="match status" value="1"/>
</dbReference>
<accession>A0A811PYH3</accession>
<keyword evidence="4 5" id="KW-0694">RNA-binding</keyword>
<dbReference type="SMART" id="SM00650">
    <property type="entry name" value="rADc"/>
    <property type="match status" value="1"/>
</dbReference>
<feature type="domain" description="Ribosomal RNA adenine methylase transferase N-terminal" evidence="7">
    <location>
        <begin position="6"/>
        <end position="91"/>
    </location>
</feature>
<reference evidence="8" key="1">
    <citation type="submission" date="2020-10" db="EMBL/GenBank/DDBJ databases">
        <authorList>
            <person name="Han B."/>
            <person name="Lu T."/>
            <person name="Zhao Q."/>
            <person name="Huang X."/>
            <person name="Zhao Y."/>
        </authorList>
    </citation>
    <scope>NUCLEOTIDE SEQUENCE</scope>
</reference>
<comment type="caution">
    <text evidence="5">Lacks conserved residue(s) required for the propagation of feature annotation.</text>
</comment>
<dbReference type="EMBL" id="CAJGYO010000008">
    <property type="protein sequence ID" value="CAD6251692.1"/>
    <property type="molecule type" value="Genomic_DNA"/>
</dbReference>
<evidence type="ECO:0000313" key="8">
    <source>
        <dbReference type="EMBL" id="CAD6251692.1"/>
    </source>
</evidence>
<feature type="binding site" evidence="5">
    <location>
        <position position="48"/>
    </location>
    <ligand>
        <name>S-adenosyl-L-methionine</name>
        <dbReference type="ChEBI" id="CHEBI:59789"/>
    </ligand>
</feature>
<feature type="binding site" evidence="5">
    <location>
        <position position="26"/>
    </location>
    <ligand>
        <name>S-adenosyl-L-methionine</name>
        <dbReference type="ChEBI" id="CHEBI:59789"/>
    </ligand>
</feature>
<organism evidence="8 9">
    <name type="scientific">Miscanthus lutarioriparius</name>
    <dbReference type="NCBI Taxonomy" id="422564"/>
    <lineage>
        <taxon>Eukaryota</taxon>
        <taxon>Viridiplantae</taxon>
        <taxon>Streptophyta</taxon>
        <taxon>Embryophyta</taxon>
        <taxon>Tracheophyta</taxon>
        <taxon>Spermatophyta</taxon>
        <taxon>Magnoliopsida</taxon>
        <taxon>Liliopsida</taxon>
        <taxon>Poales</taxon>
        <taxon>Poaceae</taxon>
        <taxon>PACMAD clade</taxon>
        <taxon>Panicoideae</taxon>
        <taxon>Andropogonodae</taxon>
        <taxon>Andropogoneae</taxon>
        <taxon>Saccharinae</taxon>
        <taxon>Miscanthus</taxon>
    </lineage>
</organism>
<dbReference type="InterPro" id="IPR001737">
    <property type="entry name" value="KsgA/Erm"/>
</dbReference>
<keyword evidence="2 5" id="KW-0808">Transferase</keyword>
<dbReference type="PANTHER" id="PTHR11727">
    <property type="entry name" value="DIMETHYLADENOSINE TRANSFERASE"/>
    <property type="match status" value="1"/>
</dbReference>
<protein>
    <recommendedName>
        <fullName evidence="6">rRNA adenine N(6)-methyltransferase</fullName>
        <ecNumber evidence="6">2.1.1.-</ecNumber>
    </recommendedName>
</protein>
<dbReference type="Gene3D" id="3.40.50.150">
    <property type="entry name" value="Vaccinia Virus protein VP39"/>
    <property type="match status" value="1"/>
</dbReference>
<evidence type="ECO:0000256" key="4">
    <source>
        <dbReference type="ARBA" id="ARBA00022884"/>
    </source>
</evidence>
<dbReference type="InterPro" id="IPR029063">
    <property type="entry name" value="SAM-dependent_MTases_sf"/>
</dbReference>
<gene>
    <name evidence="8" type="ORF">NCGR_LOCUS35431</name>
</gene>
<keyword evidence="9" id="KW-1185">Reference proteome</keyword>